<accession>A0A8T0GBY0</accession>
<keyword evidence="4" id="KW-1185">Reference proteome</keyword>
<dbReference type="EMBL" id="CM026432">
    <property type="protein sequence ID" value="KAG0556235.1"/>
    <property type="molecule type" value="Genomic_DNA"/>
</dbReference>
<gene>
    <name evidence="3" type="ORF">KC19_11G037400</name>
</gene>
<dbReference type="SMART" id="SM01093">
    <property type="entry name" value="CP12"/>
    <property type="match status" value="1"/>
</dbReference>
<sequence>MAAVSMMAMAAASAAVSPISQVSFGRVQGVRSASVRGTAGVRIVCMAAPTGSSGPAIDSGDKVADKIEAAQEVCAGDDQSEACATAWDDVEAAKKEKVSDPLEEFCEDNPEADECRVYKD</sequence>
<feature type="domain" description="CP12" evidence="2">
    <location>
        <begin position="57"/>
        <end position="120"/>
    </location>
</feature>
<dbReference type="GO" id="GO:0080153">
    <property type="term" value="P:negative regulation of reductive pentose-phosphate cycle"/>
    <property type="evidence" value="ECO:0007669"/>
    <property type="project" value="TreeGrafter"/>
</dbReference>
<name>A0A8T0GBY0_CERPU</name>
<keyword evidence="1" id="KW-1015">Disulfide bond</keyword>
<dbReference type="GO" id="GO:0009507">
    <property type="term" value="C:chloroplast"/>
    <property type="evidence" value="ECO:0007669"/>
    <property type="project" value="TreeGrafter"/>
</dbReference>
<dbReference type="PANTHER" id="PTHR33921:SF15">
    <property type="entry name" value="CALVIN CYCLE PROTEIN CP12-2, CHLOROPLASTIC"/>
    <property type="match status" value="1"/>
</dbReference>
<dbReference type="PANTHER" id="PTHR33921">
    <property type="entry name" value="CALVIN CYCLE PROTEIN CP12-2, CHLOROPLASTIC"/>
    <property type="match status" value="1"/>
</dbReference>
<organism evidence="3 4">
    <name type="scientific">Ceratodon purpureus</name>
    <name type="common">Fire moss</name>
    <name type="synonym">Dicranum purpureum</name>
    <dbReference type="NCBI Taxonomy" id="3225"/>
    <lineage>
        <taxon>Eukaryota</taxon>
        <taxon>Viridiplantae</taxon>
        <taxon>Streptophyta</taxon>
        <taxon>Embryophyta</taxon>
        <taxon>Bryophyta</taxon>
        <taxon>Bryophytina</taxon>
        <taxon>Bryopsida</taxon>
        <taxon>Dicranidae</taxon>
        <taxon>Pseudoditrichales</taxon>
        <taxon>Ditrichaceae</taxon>
        <taxon>Ceratodon</taxon>
    </lineage>
</organism>
<dbReference type="InterPro" id="IPR003823">
    <property type="entry name" value="CP12_dom"/>
</dbReference>
<feature type="disulfide bond" evidence="1">
    <location>
        <begin position="106"/>
        <end position="115"/>
    </location>
</feature>
<proteinExistence type="predicted"/>
<dbReference type="Pfam" id="PF02672">
    <property type="entry name" value="CP12"/>
    <property type="match status" value="1"/>
</dbReference>
<evidence type="ECO:0000313" key="4">
    <source>
        <dbReference type="Proteomes" id="UP000822688"/>
    </source>
</evidence>
<dbReference type="OrthoDB" id="4362at2759"/>
<reference evidence="3 4" key="1">
    <citation type="submission" date="2020-06" db="EMBL/GenBank/DDBJ databases">
        <title>WGS assembly of Ceratodon purpureus strain R40.</title>
        <authorList>
            <person name="Carey S.B."/>
            <person name="Jenkins J."/>
            <person name="Shu S."/>
            <person name="Lovell J.T."/>
            <person name="Sreedasyam A."/>
            <person name="Maumus F."/>
            <person name="Tiley G.P."/>
            <person name="Fernandez-Pozo N."/>
            <person name="Barry K."/>
            <person name="Chen C."/>
            <person name="Wang M."/>
            <person name="Lipzen A."/>
            <person name="Daum C."/>
            <person name="Saski C.A."/>
            <person name="Payton A.C."/>
            <person name="Mcbreen J.C."/>
            <person name="Conrad R.E."/>
            <person name="Kollar L.M."/>
            <person name="Olsson S."/>
            <person name="Huttunen S."/>
            <person name="Landis J.B."/>
            <person name="Wickett N.J."/>
            <person name="Johnson M.G."/>
            <person name="Rensing S.A."/>
            <person name="Grimwood J."/>
            <person name="Schmutz J."/>
            <person name="Mcdaniel S.F."/>
        </authorList>
    </citation>
    <scope>NUCLEOTIDE SEQUENCE [LARGE SCALE GENOMIC DNA]</scope>
    <source>
        <strain evidence="3 4">R40</strain>
    </source>
</reference>
<evidence type="ECO:0000256" key="1">
    <source>
        <dbReference type="PIRSR" id="PIRSR639314-50"/>
    </source>
</evidence>
<feature type="disulfide bond" evidence="1">
    <location>
        <begin position="74"/>
        <end position="83"/>
    </location>
</feature>
<protein>
    <recommendedName>
        <fullName evidence="2">CP12 domain-containing protein</fullName>
    </recommendedName>
</protein>
<evidence type="ECO:0000259" key="2">
    <source>
        <dbReference type="SMART" id="SM01093"/>
    </source>
</evidence>
<comment type="caution">
    <text evidence="3">The sequence shown here is derived from an EMBL/GenBank/DDBJ whole genome shotgun (WGS) entry which is preliminary data.</text>
</comment>
<evidence type="ECO:0000313" key="3">
    <source>
        <dbReference type="EMBL" id="KAG0556235.1"/>
    </source>
</evidence>
<dbReference type="Proteomes" id="UP000822688">
    <property type="component" value="Chromosome 11"/>
</dbReference>
<dbReference type="InterPro" id="IPR039314">
    <property type="entry name" value="CP12-like"/>
</dbReference>
<dbReference type="AlphaFoldDB" id="A0A8T0GBY0"/>